<reference evidence="2" key="2">
    <citation type="submission" date="2021-04" db="EMBL/GenBank/DDBJ databases">
        <authorList>
            <person name="Podell S."/>
        </authorList>
    </citation>
    <scope>NUCLEOTIDE SEQUENCE</scope>
    <source>
        <strain evidence="2">Hildebrandi</strain>
    </source>
</reference>
<feature type="region of interest" description="Disordered" evidence="1">
    <location>
        <begin position="1"/>
        <end position="214"/>
    </location>
</feature>
<gene>
    <name evidence="2" type="ORF">IV203_008047</name>
</gene>
<evidence type="ECO:0000313" key="2">
    <source>
        <dbReference type="EMBL" id="KAG7351999.1"/>
    </source>
</evidence>
<organism evidence="2 3">
    <name type="scientific">Nitzschia inconspicua</name>
    <dbReference type="NCBI Taxonomy" id="303405"/>
    <lineage>
        <taxon>Eukaryota</taxon>
        <taxon>Sar</taxon>
        <taxon>Stramenopiles</taxon>
        <taxon>Ochrophyta</taxon>
        <taxon>Bacillariophyta</taxon>
        <taxon>Bacillariophyceae</taxon>
        <taxon>Bacillariophycidae</taxon>
        <taxon>Bacillariales</taxon>
        <taxon>Bacillariaceae</taxon>
        <taxon>Nitzschia</taxon>
    </lineage>
</organism>
<comment type="caution">
    <text evidence="2">The sequence shown here is derived from an EMBL/GenBank/DDBJ whole genome shotgun (WGS) entry which is preliminary data.</text>
</comment>
<sequence length="214" mass="23514">MPRRSKRKTVPTATTKKKGIEKNVPNDVHEEEEDTNPVVSSLPMTDSSDCDEAAGTATPTSGSNNKKRKAIKEEEEEENASPAEEHEKVESNEGTRPTGRAGRRRAANKMAKQSYAEVEYTTDEESESDDDFEGAVNTAKNRRKGKPTSAKKSVKPKASPKATLKNNGKKKDTTVAKKNKNNDEETPLSNAKEAIANVWKPSHGDWRAEAGIDY</sequence>
<dbReference type="Proteomes" id="UP000693970">
    <property type="component" value="Unassembled WGS sequence"/>
</dbReference>
<dbReference type="AlphaFoldDB" id="A0A9K3KYX7"/>
<name>A0A9K3KYX7_9STRA</name>
<protein>
    <submittedName>
        <fullName evidence="2">Uncharacterized protein</fullName>
    </submittedName>
</protein>
<proteinExistence type="predicted"/>
<accession>A0A9K3KYX7</accession>
<keyword evidence="3" id="KW-1185">Reference proteome</keyword>
<reference evidence="2" key="1">
    <citation type="journal article" date="2021" name="Sci. Rep.">
        <title>Diploid genomic architecture of Nitzschia inconspicua, an elite biomass production diatom.</title>
        <authorList>
            <person name="Oliver A."/>
            <person name="Podell S."/>
            <person name="Pinowska A."/>
            <person name="Traller J.C."/>
            <person name="Smith S.R."/>
            <person name="McClure R."/>
            <person name="Beliaev A."/>
            <person name="Bohutskyi P."/>
            <person name="Hill E.A."/>
            <person name="Rabines A."/>
            <person name="Zheng H."/>
            <person name="Allen L.Z."/>
            <person name="Kuo A."/>
            <person name="Grigoriev I.V."/>
            <person name="Allen A.E."/>
            <person name="Hazlebeck D."/>
            <person name="Allen E.E."/>
        </authorList>
    </citation>
    <scope>NUCLEOTIDE SEQUENCE</scope>
    <source>
        <strain evidence="2">Hildebrandi</strain>
    </source>
</reference>
<feature type="compositionally biased region" description="Acidic residues" evidence="1">
    <location>
        <begin position="120"/>
        <end position="133"/>
    </location>
</feature>
<evidence type="ECO:0000313" key="3">
    <source>
        <dbReference type="Proteomes" id="UP000693970"/>
    </source>
</evidence>
<dbReference type="EMBL" id="JAGRRH010000017">
    <property type="protein sequence ID" value="KAG7351999.1"/>
    <property type="molecule type" value="Genomic_DNA"/>
</dbReference>
<feature type="compositionally biased region" description="Polar residues" evidence="1">
    <location>
        <begin position="37"/>
        <end position="47"/>
    </location>
</feature>
<feature type="compositionally biased region" description="Basic and acidic residues" evidence="1">
    <location>
        <begin position="202"/>
        <end position="214"/>
    </location>
</feature>
<feature type="compositionally biased region" description="Basic and acidic residues" evidence="1">
    <location>
        <begin position="169"/>
        <end position="183"/>
    </location>
</feature>
<feature type="compositionally biased region" description="Basic and acidic residues" evidence="1">
    <location>
        <begin position="83"/>
        <end position="93"/>
    </location>
</feature>
<feature type="compositionally biased region" description="Low complexity" evidence="1">
    <location>
        <begin position="147"/>
        <end position="163"/>
    </location>
</feature>
<feature type="compositionally biased region" description="Basic residues" evidence="1">
    <location>
        <begin position="1"/>
        <end position="19"/>
    </location>
</feature>
<evidence type="ECO:0000256" key="1">
    <source>
        <dbReference type="SAM" id="MobiDB-lite"/>
    </source>
</evidence>